<name>A0ABS4RNZ2_PAEXY</name>
<dbReference type="PANTHER" id="PTHR10204">
    <property type="entry name" value="NAD P H OXIDOREDUCTASE-RELATED"/>
    <property type="match status" value="1"/>
</dbReference>
<dbReference type="SUPFAM" id="SSF52218">
    <property type="entry name" value="Flavoproteins"/>
    <property type="match status" value="1"/>
</dbReference>
<evidence type="ECO:0000256" key="1">
    <source>
        <dbReference type="ARBA" id="ARBA00006252"/>
    </source>
</evidence>
<evidence type="ECO:0000256" key="2">
    <source>
        <dbReference type="ARBA" id="ARBA00023002"/>
    </source>
</evidence>
<proteinExistence type="inferred from homology"/>
<dbReference type="Gene3D" id="3.40.50.360">
    <property type="match status" value="1"/>
</dbReference>
<evidence type="ECO:0000259" key="3">
    <source>
        <dbReference type="Pfam" id="PF02525"/>
    </source>
</evidence>
<protein>
    <submittedName>
        <fullName evidence="4">NADPH-quinone reductase</fullName>
    </submittedName>
</protein>
<sequence length="208" mass="24386">MKLIITLVRMFNQNKKKKGWLLLHVKLVVTHPRQDSLTFAVMNRFIEGMQENSHEIDILDLYHDGFDPLYGVEDERDWQNPDKQHAPVIRKELDRVLAADAIVFVFPIWWYNVPSMLKAYLDKVWNMGLLNKANSKKALWIALAGGTEASFHKYDYYNMISNYLNNGIAGYARMQESRVEFLYETISESKEHIEGLLEQAYQIGKHYN</sequence>
<comment type="caution">
    <text evidence="4">The sequence shown here is derived from an EMBL/GenBank/DDBJ whole genome shotgun (WGS) entry which is preliminary data.</text>
</comment>
<dbReference type="EMBL" id="JAGIKV010000003">
    <property type="protein sequence ID" value="MBP2244606.1"/>
    <property type="molecule type" value="Genomic_DNA"/>
</dbReference>
<evidence type="ECO:0000313" key="5">
    <source>
        <dbReference type="Proteomes" id="UP000810207"/>
    </source>
</evidence>
<feature type="domain" description="Flavodoxin-like fold" evidence="3">
    <location>
        <begin position="27"/>
        <end position="200"/>
    </location>
</feature>
<dbReference type="NCBIfam" id="NF007280">
    <property type="entry name" value="PRK09739.1"/>
    <property type="match status" value="1"/>
</dbReference>
<keyword evidence="5" id="KW-1185">Reference proteome</keyword>
<dbReference type="RefSeq" id="WP_244988134.1">
    <property type="nucleotide sequence ID" value="NZ_CBCSLC010000019.1"/>
</dbReference>
<keyword evidence="2" id="KW-0560">Oxidoreductase</keyword>
<evidence type="ECO:0000313" key="4">
    <source>
        <dbReference type="EMBL" id="MBP2244606.1"/>
    </source>
</evidence>
<dbReference type="InterPro" id="IPR051545">
    <property type="entry name" value="NAD(P)H_dehydrogenase_qn"/>
</dbReference>
<comment type="similarity">
    <text evidence="1">Belongs to the NAD(P)H dehydrogenase (quinone) family.</text>
</comment>
<gene>
    <name evidence="4" type="ORF">J2Z28_001219</name>
</gene>
<dbReference type="InterPro" id="IPR003680">
    <property type="entry name" value="Flavodoxin_fold"/>
</dbReference>
<organism evidence="4 5">
    <name type="scientific">Paenibacillus xylanexedens</name>
    <dbReference type="NCBI Taxonomy" id="528191"/>
    <lineage>
        <taxon>Bacteria</taxon>
        <taxon>Bacillati</taxon>
        <taxon>Bacillota</taxon>
        <taxon>Bacilli</taxon>
        <taxon>Bacillales</taxon>
        <taxon>Paenibacillaceae</taxon>
        <taxon>Paenibacillus</taxon>
    </lineage>
</organism>
<dbReference type="PANTHER" id="PTHR10204:SF34">
    <property type="entry name" value="NAD(P)H DEHYDROGENASE [QUINONE] 1 ISOFORM 1"/>
    <property type="match status" value="1"/>
</dbReference>
<accession>A0ABS4RNZ2</accession>
<dbReference type="Pfam" id="PF02525">
    <property type="entry name" value="Flavodoxin_2"/>
    <property type="match status" value="1"/>
</dbReference>
<reference evidence="4 5" key="1">
    <citation type="submission" date="2021-03" db="EMBL/GenBank/DDBJ databases">
        <title>Genomic Encyclopedia of Type Strains, Phase IV (KMG-IV): sequencing the most valuable type-strain genomes for metagenomic binning, comparative biology and taxonomic classification.</title>
        <authorList>
            <person name="Goeker M."/>
        </authorList>
    </citation>
    <scope>NUCLEOTIDE SEQUENCE [LARGE SCALE GENOMIC DNA]</scope>
    <source>
        <strain evidence="4 5">DSM 21292</strain>
    </source>
</reference>
<dbReference type="Proteomes" id="UP000810207">
    <property type="component" value="Unassembled WGS sequence"/>
</dbReference>
<dbReference type="InterPro" id="IPR029039">
    <property type="entry name" value="Flavoprotein-like_sf"/>
</dbReference>